<evidence type="ECO:0000256" key="1">
    <source>
        <dbReference type="SAM" id="SignalP"/>
    </source>
</evidence>
<protein>
    <submittedName>
        <fullName evidence="3">Uncharacterized protein LOC105232717 isoform X1</fullName>
    </submittedName>
</protein>
<dbReference type="KEGG" id="bdr:105232717"/>
<sequence length="141" mass="16161">MSGLLSYLLCASAVTLTLAAPQYVDPYATSNPQFAQLSTTPYTGYGTNIRIWPWVIGQYTYPSNQYYSNSWNTNTNPSSFPYGYNPYNPTNTYNPYSNYIPYSNTNNYNPYNPYNRNTGTNTYWNGFAWVNSFRSASKLKK</sequence>
<dbReference type="InParanoid" id="A0A6I9VN84"/>
<keyword evidence="2" id="KW-1185">Reference proteome</keyword>
<evidence type="ECO:0000313" key="3">
    <source>
        <dbReference type="RefSeq" id="XP_011212809.2"/>
    </source>
</evidence>
<feature type="signal peptide" evidence="1">
    <location>
        <begin position="1"/>
        <end position="19"/>
    </location>
</feature>
<dbReference type="AlphaFoldDB" id="A0A6I9VN84"/>
<feature type="chain" id="PRO_5046961756" evidence="1">
    <location>
        <begin position="20"/>
        <end position="141"/>
    </location>
</feature>
<keyword evidence="1" id="KW-0732">Signal</keyword>
<organism evidence="2 3">
    <name type="scientific">Bactrocera dorsalis</name>
    <name type="common">Oriental fruit fly</name>
    <name type="synonym">Dacus dorsalis</name>
    <dbReference type="NCBI Taxonomy" id="27457"/>
    <lineage>
        <taxon>Eukaryota</taxon>
        <taxon>Metazoa</taxon>
        <taxon>Ecdysozoa</taxon>
        <taxon>Arthropoda</taxon>
        <taxon>Hexapoda</taxon>
        <taxon>Insecta</taxon>
        <taxon>Pterygota</taxon>
        <taxon>Neoptera</taxon>
        <taxon>Endopterygota</taxon>
        <taxon>Diptera</taxon>
        <taxon>Brachycera</taxon>
        <taxon>Muscomorpha</taxon>
        <taxon>Tephritoidea</taxon>
        <taxon>Tephritidae</taxon>
        <taxon>Bactrocera</taxon>
        <taxon>Bactrocera</taxon>
    </lineage>
</organism>
<reference evidence="3" key="1">
    <citation type="submission" date="2025-08" db="UniProtKB">
        <authorList>
            <consortium name="RefSeq"/>
        </authorList>
    </citation>
    <scope>IDENTIFICATION</scope>
    <source>
        <tissue evidence="3">Adult</tissue>
    </source>
</reference>
<dbReference type="GeneID" id="105232717"/>
<accession>A0A6I9VN84</accession>
<gene>
    <name evidence="3" type="primary">LOC105232717</name>
</gene>
<evidence type="ECO:0000313" key="2">
    <source>
        <dbReference type="Proteomes" id="UP001652620"/>
    </source>
</evidence>
<dbReference type="RefSeq" id="XP_011212809.2">
    <property type="nucleotide sequence ID" value="XM_011214507.4"/>
</dbReference>
<name>A0A6I9VN84_BACDO</name>
<dbReference type="OrthoDB" id="8053980at2759"/>
<proteinExistence type="predicted"/>
<dbReference type="Proteomes" id="UP001652620">
    <property type="component" value="Chromosome 5"/>
</dbReference>